<proteinExistence type="predicted"/>
<dbReference type="EMBL" id="JBJKBG010000001">
    <property type="protein sequence ID" value="KAL3753699.1"/>
    <property type="molecule type" value="Genomic_DNA"/>
</dbReference>
<evidence type="ECO:0000313" key="2">
    <source>
        <dbReference type="Proteomes" id="UP001634007"/>
    </source>
</evidence>
<keyword evidence="2" id="KW-1185">Reference proteome</keyword>
<reference evidence="1 2" key="1">
    <citation type="submission" date="2024-11" db="EMBL/GenBank/DDBJ databases">
        <title>Chromosome-level genome assembly of Eucalyptus globulus Labill. provides insights into its genome evolution.</title>
        <authorList>
            <person name="Li X."/>
        </authorList>
    </citation>
    <scope>NUCLEOTIDE SEQUENCE [LARGE SCALE GENOMIC DNA]</scope>
    <source>
        <strain evidence="1">CL2024</strain>
        <tissue evidence="1">Fresh tender leaves</tissue>
    </source>
</reference>
<sequence>MNDCNHGGSVKADGTSCGFKIAAVQLLPGALGSVRLAGVAVRMDRMDSIGMCCDFYSFSLDVGFSVLSKMFEVRLEPRGMALFPLNEGLCEEGRIAQSTRSVNEILCIGFDTDMIACGVSTKGLCRMGNACCFFCQGEVWKC</sequence>
<name>A0ABD3LPM5_EUCGL</name>
<comment type="caution">
    <text evidence="1">The sequence shown here is derived from an EMBL/GenBank/DDBJ whole genome shotgun (WGS) entry which is preliminary data.</text>
</comment>
<protein>
    <submittedName>
        <fullName evidence="1">Uncharacterized protein</fullName>
    </submittedName>
</protein>
<accession>A0ABD3LPM5</accession>
<dbReference type="Proteomes" id="UP001634007">
    <property type="component" value="Unassembled WGS sequence"/>
</dbReference>
<evidence type="ECO:0000313" key="1">
    <source>
        <dbReference type="EMBL" id="KAL3753699.1"/>
    </source>
</evidence>
<gene>
    <name evidence="1" type="ORF">ACJRO7_001009</name>
</gene>
<organism evidence="1 2">
    <name type="scientific">Eucalyptus globulus</name>
    <name type="common">Tasmanian blue gum</name>
    <dbReference type="NCBI Taxonomy" id="34317"/>
    <lineage>
        <taxon>Eukaryota</taxon>
        <taxon>Viridiplantae</taxon>
        <taxon>Streptophyta</taxon>
        <taxon>Embryophyta</taxon>
        <taxon>Tracheophyta</taxon>
        <taxon>Spermatophyta</taxon>
        <taxon>Magnoliopsida</taxon>
        <taxon>eudicotyledons</taxon>
        <taxon>Gunneridae</taxon>
        <taxon>Pentapetalae</taxon>
        <taxon>rosids</taxon>
        <taxon>malvids</taxon>
        <taxon>Myrtales</taxon>
        <taxon>Myrtaceae</taxon>
        <taxon>Myrtoideae</taxon>
        <taxon>Eucalypteae</taxon>
        <taxon>Eucalyptus</taxon>
    </lineage>
</organism>
<dbReference type="AlphaFoldDB" id="A0ABD3LPM5"/>